<reference evidence="2" key="1">
    <citation type="submission" date="2019-11" db="EMBL/GenBank/DDBJ databases">
        <title>Bipolaris sorokiniana Genome sequencing.</title>
        <authorList>
            <person name="Wang H."/>
        </authorList>
    </citation>
    <scope>NUCLEOTIDE SEQUENCE</scope>
</reference>
<gene>
    <name evidence="2" type="ORF">GGP41_003784</name>
</gene>
<feature type="region of interest" description="Disordered" evidence="1">
    <location>
        <begin position="58"/>
        <end position="89"/>
    </location>
</feature>
<dbReference type="EMBL" id="WNKQ01000016">
    <property type="protein sequence ID" value="KAF5846425.1"/>
    <property type="molecule type" value="Genomic_DNA"/>
</dbReference>
<dbReference type="AlphaFoldDB" id="A0A8H5ZE66"/>
<accession>A0A8H5ZE66</accession>
<protein>
    <submittedName>
        <fullName evidence="2">Uncharacterized protein</fullName>
    </submittedName>
</protein>
<dbReference type="Proteomes" id="UP000624244">
    <property type="component" value="Unassembled WGS sequence"/>
</dbReference>
<name>A0A8H5ZE66_COCSA</name>
<comment type="caution">
    <text evidence="2">The sequence shown here is derived from an EMBL/GenBank/DDBJ whole genome shotgun (WGS) entry which is preliminary data.</text>
</comment>
<evidence type="ECO:0000313" key="2">
    <source>
        <dbReference type="EMBL" id="KAF5846425.1"/>
    </source>
</evidence>
<evidence type="ECO:0000313" key="3">
    <source>
        <dbReference type="Proteomes" id="UP000624244"/>
    </source>
</evidence>
<proteinExistence type="predicted"/>
<sequence length="200" mass="22356">MQVNLSTIALFDASNTHRQPCLHSDQLPVRLFFFYLETVQNSLLELTLVISHEHLNSPSSLRRSVGSRNGDAASKPRANPRYLGSSSPSKQDTAVIALCEKPSFFTSSPSSLQPFPCGATSKNTFCCRVVTIFLASERASDTPDDCLFFHAHHPVYVYSGHLNTLFATVQYSLLFQPHTTTSMRGRPRQTLDTDRFMNHC</sequence>
<organism evidence="2 3">
    <name type="scientific">Cochliobolus sativus</name>
    <name type="common">Common root rot and spot blotch fungus</name>
    <name type="synonym">Bipolaris sorokiniana</name>
    <dbReference type="NCBI Taxonomy" id="45130"/>
    <lineage>
        <taxon>Eukaryota</taxon>
        <taxon>Fungi</taxon>
        <taxon>Dikarya</taxon>
        <taxon>Ascomycota</taxon>
        <taxon>Pezizomycotina</taxon>
        <taxon>Dothideomycetes</taxon>
        <taxon>Pleosporomycetidae</taxon>
        <taxon>Pleosporales</taxon>
        <taxon>Pleosporineae</taxon>
        <taxon>Pleosporaceae</taxon>
        <taxon>Bipolaris</taxon>
    </lineage>
</organism>
<evidence type="ECO:0000256" key="1">
    <source>
        <dbReference type="SAM" id="MobiDB-lite"/>
    </source>
</evidence>